<proteinExistence type="predicted"/>
<name>A0ABX0CG53_9BIFI</name>
<keyword evidence="3 6" id="KW-1133">Transmembrane helix</keyword>
<evidence type="ECO:0000256" key="1">
    <source>
        <dbReference type="ARBA" id="ARBA00004141"/>
    </source>
</evidence>
<dbReference type="NCBIfam" id="TIGR03061">
    <property type="entry name" value="pip_yhgE_Nterm"/>
    <property type="match status" value="1"/>
</dbReference>
<feature type="compositionally biased region" description="Low complexity" evidence="5">
    <location>
        <begin position="937"/>
        <end position="953"/>
    </location>
</feature>
<dbReference type="NCBIfam" id="TIGR03062">
    <property type="entry name" value="pip_yhgE_Cterm"/>
    <property type="match status" value="1"/>
</dbReference>
<comment type="caution">
    <text evidence="8">The sequence shown here is derived from an EMBL/GenBank/DDBJ whole genome shotgun (WGS) entry which is preliminary data.</text>
</comment>
<dbReference type="Gene3D" id="3.40.1710.10">
    <property type="entry name" value="abc type-2 transporter like domain"/>
    <property type="match status" value="1"/>
</dbReference>
<feature type="transmembrane region" description="Helical" evidence="6">
    <location>
        <begin position="677"/>
        <end position="696"/>
    </location>
</feature>
<dbReference type="PANTHER" id="PTHR43077:SF10">
    <property type="entry name" value="TRANSPORT PERMEASE PROTEIN"/>
    <property type="match status" value="1"/>
</dbReference>
<gene>
    <name evidence="8" type="ORF">GFD18_04770</name>
</gene>
<organism evidence="8 9">
    <name type="scientific">Bifidobacterium saimiriisciurei</name>
    <dbReference type="NCBI Taxonomy" id="2661627"/>
    <lineage>
        <taxon>Bacteria</taxon>
        <taxon>Bacillati</taxon>
        <taxon>Actinomycetota</taxon>
        <taxon>Actinomycetes</taxon>
        <taxon>Bifidobacteriales</taxon>
        <taxon>Bifidobacteriaceae</taxon>
        <taxon>Bifidobacterium</taxon>
    </lineage>
</organism>
<evidence type="ECO:0000256" key="6">
    <source>
        <dbReference type="SAM" id="Phobius"/>
    </source>
</evidence>
<evidence type="ECO:0000256" key="5">
    <source>
        <dbReference type="SAM" id="MobiDB-lite"/>
    </source>
</evidence>
<feature type="transmembrane region" description="Helical" evidence="6">
    <location>
        <begin position="820"/>
        <end position="839"/>
    </location>
</feature>
<keyword evidence="2 6" id="KW-0812">Transmembrane</keyword>
<dbReference type="Proteomes" id="UP000475155">
    <property type="component" value="Unassembled WGS sequence"/>
</dbReference>
<dbReference type="Gene3D" id="1.20.58.60">
    <property type="match status" value="1"/>
</dbReference>
<feature type="transmembrane region" description="Helical" evidence="6">
    <location>
        <begin position="851"/>
        <end position="873"/>
    </location>
</feature>
<feature type="domain" description="ABC-2 type transporter transmembrane" evidence="7">
    <location>
        <begin position="64"/>
        <end position="222"/>
    </location>
</feature>
<keyword evidence="4 6" id="KW-0472">Membrane</keyword>
<evidence type="ECO:0000313" key="9">
    <source>
        <dbReference type="Proteomes" id="UP000475155"/>
    </source>
</evidence>
<evidence type="ECO:0000256" key="3">
    <source>
        <dbReference type="ARBA" id="ARBA00022989"/>
    </source>
</evidence>
<evidence type="ECO:0000256" key="2">
    <source>
        <dbReference type="ARBA" id="ARBA00022692"/>
    </source>
</evidence>
<evidence type="ECO:0000256" key="4">
    <source>
        <dbReference type="ARBA" id="ARBA00023136"/>
    </source>
</evidence>
<dbReference type="InterPro" id="IPR051328">
    <property type="entry name" value="T7SS_ABC-Transporter"/>
</dbReference>
<reference evidence="8 9" key="1">
    <citation type="submission" date="2019-10" db="EMBL/GenBank/DDBJ databases">
        <title>Bifidobacterium from non-human primates.</title>
        <authorList>
            <person name="Modesto M."/>
        </authorList>
    </citation>
    <scope>NUCLEOTIDE SEQUENCE [LARGE SCALE GENOMIC DNA]</scope>
    <source>
        <strain evidence="8 9">SMA1</strain>
    </source>
</reference>
<dbReference type="PANTHER" id="PTHR43077">
    <property type="entry name" value="TRANSPORT PERMEASE YVFS-RELATED"/>
    <property type="match status" value="1"/>
</dbReference>
<feature type="transmembrane region" description="Helical" evidence="6">
    <location>
        <begin position="576"/>
        <end position="598"/>
    </location>
</feature>
<feature type="region of interest" description="Disordered" evidence="5">
    <location>
        <begin position="915"/>
        <end position="959"/>
    </location>
</feature>
<keyword evidence="9" id="KW-1185">Reference proteome</keyword>
<dbReference type="InterPro" id="IPR017500">
    <property type="entry name" value="Phage_infect_YhgE_N"/>
</dbReference>
<dbReference type="InterPro" id="IPR013525">
    <property type="entry name" value="ABC2_TM"/>
</dbReference>
<accession>A0ABX0CG53</accession>
<evidence type="ECO:0000313" key="8">
    <source>
        <dbReference type="EMBL" id="NEH11405.1"/>
    </source>
</evidence>
<comment type="subcellular location">
    <subcellularLocation>
        <location evidence="1">Membrane</location>
        <topology evidence="1">Multi-pass membrane protein</topology>
    </subcellularLocation>
</comment>
<feature type="transmembrane region" description="Helical" evidence="6">
    <location>
        <begin position="731"/>
        <end position="752"/>
    </location>
</feature>
<dbReference type="EMBL" id="WHZU01000006">
    <property type="protein sequence ID" value="NEH11405.1"/>
    <property type="molecule type" value="Genomic_DNA"/>
</dbReference>
<sequence>MLDSMTAQPAGIHAAAGATAWNDSAENGTTAWETCIDGSGESVGNVLRLVKRDLLRLLRVPAAWVICVGLVVIPSLYAWFNIVGFWDPYGNTKSIQVAVANEDEGTSSDMLGKLNLGDQIVESMKSNDQLGWHFVSRADALDEVKSGRSYAAFVIPKDFSRNLATLVSGDFKQPKLEYFVNEKANAIAPKITDIGSTTLDTQINNTFVSTASQVITATVNDKIAQVQGKARTAQSNATKTLGKSVGNLQSARDSIADLDSTVAAARTKAAGAKTTLTQAQKQAAVLSQGLQGTAKLLTSTSNDLTKFSSSMSSTLDQGSRLLSQSSSKANVSVGTVAGKITAAKGTVDSAIETGKSVNERNAEVITALESIEQSLPENSTVRTQLHQLINGRNGDGVTGLKHDNEATKQTLDNLSTLSDDTGRTATSVAGATNGLDTAVQNTLTTVDGYRATLGDTTMPQVNSGLAQLSSTASGLSGAIERQQGLVDQTSAVLDQLDSTLATTAKALEQTDATLGDIETDLKTAQTDVTALSTSDAWRKLTSNGRLDATKIADFMFSPTTLKTDTLFPVNSYGSGMAPLFTDLSLWVGAFVLMVIVKLEVDDEDIDGLTIGQSYLGRWLLLAMFAIAQGVICCVGDLVIGVQAANVPAFIATGALTSLTYLSITYSLSTTFQHVGKALCVLLIIVQIPGASGLYPIEMMPGFFRHLYPFFPFTYSIDALRETIGGFYENHYATAIAHLFVFIAASFVLGLALRPYLTNLNRLFAREIEQSDIIIGEKVETPFRRYRFSQAIRALSNRAEYRAAIHHRAMKFARLYPRLKIGAIVAGIIVPIALIVLFSVSSNFVDASRKVVILAAWALWILLMIGFLIAIEYIRDNIQRQMMLGSMKDEDIRALFSVRSRLRGLALPMVAPRAASGGANARRPKHTAPDAAAGSATDNPDSSGNDDNAANDDNGNGKEM</sequence>
<evidence type="ECO:0000259" key="7">
    <source>
        <dbReference type="Pfam" id="PF12698"/>
    </source>
</evidence>
<feature type="transmembrane region" description="Helical" evidence="6">
    <location>
        <begin position="646"/>
        <end position="665"/>
    </location>
</feature>
<dbReference type="Pfam" id="PF12698">
    <property type="entry name" value="ABC2_membrane_3"/>
    <property type="match status" value="2"/>
</dbReference>
<feature type="domain" description="ABC-2 type transporter transmembrane" evidence="7">
    <location>
        <begin position="607"/>
        <end position="750"/>
    </location>
</feature>
<protein>
    <submittedName>
        <fullName evidence="8">YhgE/Pip domain-containing protein</fullName>
    </submittedName>
</protein>
<dbReference type="InterPro" id="IPR017501">
    <property type="entry name" value="Phage_infect_YhgE_C"/>
</dbReference>
<feature type="transmembrane region" description="Helical" evidence="6">
    <location>
        <begin position="57"/>
        <end position="80"/>
    </location>
</feature>
<feature type="transmembrane region" description="Helical" evidence="6">
    <location>
        <begin position="618"/>
        <end position="640"/>
    </location>
</feature>